<organism evidence="2 3">
    <name type="scientific">Burkholderia thailandensis (strain ATCC 700388 / DSM 13276 / CCUG 48851 / CIP 106301 / E264)</name>
    <dbReference type="NCBI Taxonomy" id="271848"/>
    <lineage>
        <taxon>Bacteria</taxon>
        <taxon>Pseudomonadati</taxon>
        <taxon>Pseudomonadota</taxon>
        <taxon>Betaproteobacteria</taxon>
        <taxon>Burkholderiales</taxon>
        <taxon>Burkholderiaceae</taxon>
        <taxon>Burkholderia</taxon>
        <taxon>pseudomallei group</taxon>
    </lineage>
</organism>
<name>Q2T6L0_BURTA</name>
<dbReference type="KEGG" id="bte:BTH_II0993"/>
<keyword evidence="3" id="KW-1185">Reference proteome</keyword>
<evidence type="ECO:0000256" key="1">
    <source>
        <dbReference type="SAM" id="MobiDB-lite"/>
    </source>
</evidence>
<feature type="compositionally biased region" description="Basic residues" evidence="1">
    <location>
        <begin position="1"/>
        <end position="16"/>
    </location>
</feature>
<accession>Q2T6L0</accession>
<protein>
    <submittedName>
        <fullName evidence="2">Uncharacterized protein</fullName>
    </submittedName>
</protein>
<sequence>MPFARRARRARPRRAPHRDDSTCVDERAKPRVANLEHVEQPERAQRRQRVEQIPLGLRARLRRRLRIGPNARVGEKRCDGAFANRHAGDLDAIDVIGKNGLGFHRELQCGDDEASS</sequence>
<gene>
    <name evidence="2" type="ordered locus">BTH_II0993</name>
</gene>
<dbReference type="EMBL" id="CP000085">
    <property type="protein sequence ID" value="ABC34261.1"/>
    <property type="molecule type" value="Genomic_DNA"/>
</dbReference>
<dbReference type="AlphaFoldDB" id="Q2T6L0"/>
<dbReference type="HOGENOM" id="CLU_2092238_0_0_4"/>
<feature type="region of interest" description="Disordered" evidence="1">
    <location>
        <begin position="1"/>
        <end position="24"/>
    </location>
</feature>
<proteinExistence type="predicted"/>
<evidence type="ECO:0000313" key="3">
    <source>
        <dbReference type="Proteomes" id="UP000001930"/>
    </source>
</evidence>
<evidence type="ECO:0000313" key="2">
    <source>
        <dbReference type="EMBL" id="ABC34261.1"/>
    </source>
</evidence>
<reference evidence="2 3" key="1">
    <citation type="journal article" date="2005" name="BMC Genomics">
        <title>Bacterial genome adaptation to niches: divergence of the potential virulence genes in three Burkholderia species of different survival strategies.</title>
        <authorList>
            <person name="Kim H.S."/>
            <person name="Schell M.A."/>
            <person name="Yu Y."/>
            <person name="Ulrich R.L."/>
            <person name="Sarria S.H."/>
            <person name="Nierman W.C."/>
            <person name="DeShazer D."/>
        </authorList>
    </citation>
    <scope>NUCLEOTIDE SEQUENCE [LARGE SCALE GENOMIC DNA]</scope>
    <source>
        <strain evidence="3">ATCC 700388 / DSM 13276 / CCUG 48851 / CIP 106301 / E264</strain>
    </source>
</reference>
<dbReference type="Proteomes" id="UP000001930">
    <property type="component" value="Chromosome II"/>
</dbReference>